<protein>
    <submittedName>
        <fullName evidence="2">Uncharacterized protein</fullName>
    </submittedName>
</protein>
<organism evidence="2 3">
    <name type="scientific">Streptomyces pactum</name>
    <dbReference type="NCBI Taxonomy" id="68249"/>
    <lineage>
        <taxon>Bacteria</taxon>
        <taxon>Bacillati</taxon>
        <taxon>Actinomycetota</taxon>
        <taxon>Actinomycetes</taxon>
        <taxon>Kitasatosporales</taxon>
        <taxon>Streptomycetaceae</taxon>
        <taxon>Streptomyces</taxon>
    </lineage>
</organism>
<evidence type="ECO:0000313" key="2">
    <source>
        <dbReference type="EMBL" id="AQS67267.1"/>
    </source>
</evidence>
<evidence type="ECO:0000313" key="3">
    <source>
        <dbReference type="Proteomes" id="UP000189443"/>
    </source>
</evidence>
<feature type="compositionally biased region" description="Polar residues" evidence="1">
    <location>
        <begin position="71"/>
        <end position="82"/>
    </location>
</feature>
<gene>
    <name evidence="2" type="ORF">B1H29_10305</name>
</gene>
<keyword evidence="3" id="KW-1185">Reference proteome</keyword>
<reference evidence="2 3" key="1">
    <citation type="submission" date="2017-02" db="EMBL/GenBank/DDBJ databases">
        <title>Streptomyces pactum ACT12 Genome sequencing and assembly.</title>
        <authorList>
            <person name="Xue Q."/>
            <person name="Yan X."/>
            <person name="Jia L."/>
            <person name="Yan H."/>
        </authorList>
    </citation>
    <scope>NUCLEOTIDE SEQUENCE [LARGE SCALE GENOMIC DNA]</scope>
    <source>
        <strain evidence="2 3">ACT12</strain>
    </source>
</reference>
<name>A0A1S6J680_9ACTN</name>
<dbReference type="EMBL" id="CP019724">
    <property type="protein sequence ID" value="AQS67267.1"/>
    <property type="molecule type" value="Genomic_DNA"/>
</dbReference>
<accession>A0A1S6J680</accession>
<sequence length="96" mass="9965">MGFPLRWSGRTLSKRFDAQSAQGWVSRHLAAMAPTSPRNPGVKRAGSATLASLIPRRNSGIDSCAPPGVHLTSQQHRSASTTGLPPGSAPRAPGAP</sequence>
<feature type="compositionally biased region" description="Low complexity" evidence="1">
    <location>
        <begin position="83"/>
        <end position="96"/>
    </location>
</feature>
<evidence type="ECO:0000256" key="1">
    <source>
        <dbReference type="SAM" id="MobiDB-lite"/>
    </source>
</evidence>
<dbReference type="KEGG" id="spac:B1H29_10305"/>
<dbReference type="AlphaFoldDB" id="A0A1S6J680"/>
<dbReference type="Proteomes" id="UP000189443">
    <property type="component" value="Chromosome"/>
</dbReference>
<feature type="region of interest" description="Disordered" evidence="1">
    <location>
        <begin position="58"/>
        <end position="96"/>
    </location>
</feature>
<proteinExistence type="predicted"/>